<evidence type="ECO:0000313" key="3">
    <source>
        <dbReference type="RefSeq" id="XP_028033652.1"/>
    </source>
</evidence>
<dbReference type="InterPro" id="IPR010562">
    <property type="entry name" value="Haemolymph_juvenile_hormone-bd"/>
</dbReference>
<dbReference type="KEGG" id="bman:114245615"/>
<dbReference type="Proteomes" id="UP000504629">
    <property type="component" value="Unplaced"/>
</dbReference>
<dbReference type="CTD" id="692628"/>
<dbReference type="SMART" id="SM00700">
    <property type="entry name" value="JHBP"/>
    <property type="match status" value="1"/>
</dbReference>
<dbReference type="AlphaFoldDB" id="A0A6J2JXU3"/>
<dbReference type="RefSeq" id="XP_028033652.1">
    <property type="nucleotide sequence ID" value="XM_028177851.1"/>
</dbReference>
<accession>A0A6J2JXU3</accession>
<evidence type="ECO:0000256" key="1">
    <source>
        <dbReference type="SAM" id="SignalP"/>
    </source>
</evidence>
<gene>
    <name evidence="3" type="primary">LOC114245615</name>
</gene>
<organism evidence="2 3">
    <name type="scientific">Bombyx mandarina</name>
    <name type="common">Wild silk moth</name>
    <name type="synonym">Wild silkworm</name>
    <dbReference type="NCBI Taxonomy" id="7092"/>
    <lineage>
        <taxon>Eukaryota</taxon>
        <taxon>Metazoa</taxon>
        <taxon>Ecdysozoa</taxon>
        <taxon>Arthropoda</taxon>
        <taxon>Hexapoda</taxon>
        <taxon>Insecta</taxon>
        <taxon>Pterygota</taxon>
        <taxon>Neoptera</taxon>
        <taxon>Endopterygota</taxon>
        <taxon>Lepidoptera</taxon>
        <taxon>Glossata</taxon>
        <taxon>Ditrysia</taxon>
        <taxon>Bombycoidea</taxon>
        <taxon>Bombycidae</taxon>
        <taxon>Bombycinae</taxon>
        <taxon>Bombyx</taxon>
    </lineage>
</organism>
<feature type="chain" id="PRO_5026696090" evidence="1">
    <location>
        <begin position="19"/>
        <end position="243"/>
    </location>
</feature>
<dbReference type="GeneID" id="114245615"/>
<proteinExistence type="predicted"/>
<feature type="signal peptide" evidence="1">
    <location>
        <begin position="1"/>
        <end position="18"/>
    </location>
</feature>
<dbReference type="OrthoDB" id="7219269at2759"/>
<evidence type="ECO:0000313" key="2">
    <source>
        <dbReference type="Proteomes" id="UP000504629"/>
    </source>
</evidence>
<reference evidence="3" key="1">
    <citation type="submission" date="2025-08" db="UniProtKB">
        <authorList>
            <consortium name="RefSeq"/>
        </authorList>
    </citation>
    <scope>IDENTIFICATION</scope>
    <source>
        <tissue evidence="3">Silk gland</tissue>
    </source>
</reference>
<dbReference type="InterPro" id="IPR038606">
    <property type="entry name" value="To_sf"/>
</dbReference>
<protein>
    <submittedName>
        <fullName evidence="3">Juvenile hormone-binding protein-like</fullName>
    </submittedName>
</protein>
<keyword evidence="2" id="KW-1185">Reference proteome</keyword>
<dbReference type="Gene3D" id="3.15.10.30">
    <property type="entry name" value="Haemolymph juvenile hormone binding protein"/>
    <property type="match status" value="1"/>
</dbReference>
<sequence>MASLKVFLVFVFARYVASDGDALLKPCKLGDMQCLSSATEQFLEKTSKGIPQYDIWPIDPLVVTSLDVIAPNDAGVVIRFKNLNITGLKNQQISDFQMDTKAKTVLLKTKADLHIVGDIVIELTKQSKSFTGLYTADTNVIGAVRYGYNLKNDDNGVQHFEVQPETFTCESIGEPKVTLSSDLNSALEKDSGTNSLDTDMEPLKTLREAAICKIAESCYINVVHNIRASAKILPASSFFENLN</sequence>
<name>A0A6J2JXU3_BOMMA</name>
<keyword evidence="1" id="KW-0732">Signal</keyword>
<dbReference type="Pfam" id="PF06585">
    <property type="entry name" value="JHBP"/>
    <property type="match status" value="1"/>
</dbReference>